<dbReference type="CDD" id="cd04301">
    <property type="entry name" value="NAT_SF"/>
    <property type="match status" value="1"/>
</dbReference>
<reference evidence="4 5" key="1">
    <citation type="submission" date="2019-01" db="EMBL/GenBank/DDBJ databases">
        <authorList>
            <person name="Brito A."/>
        </authorList>
    </citation>
    <scope>NUCLEOTIDE SEQUENCE [LARGE SCALE GENOMIC DNA]</scope>
    <source>
        <strain evidence="4">1</strain>
    </source>
</reference>
<evidence type="ECO:0000313" key="4">
    <source>
        <dbReference type="EMBL" id="VEP13745.1"/>
    </source>
</evidence>
<dbReference type="PROSITE" id="PS51186">
    <property type="entry name" value="GNAT"/>
    <property type="match status" value="1"/>
</dbReference>
<protein>
    <submittedName>
        <fullName evidence="4">GNAT family acetyltransferase</fullName>
    </submittedName>
</protein>
<dbReference type="RefSeq" id="WP_144872011.1">
    <property type="nucleotide sequence ID" value="NZ_LR213964.1"/>
</dbReference>
<gene>
    <name evidence="4" type="ORF">H1P_2170004</name>
</gene>
<accession>A0A563VQU4</accession>
<evidence type="ECO:0000313" key="5">
    <source>
        <dbReference type="Proteomes" id="UP000320055"/>
    </source>
</evidence>
<keyword evidence="2" id="KW-0012">Acyltransferase</keyword>
<evidence type="ECO:0000256" key="2">
    <source>
        <dbReference type="ARBA" id="ARBA00023315"/>
    </source>
</evidence>
<dbReference type="AlphaFoldDB" id="A0A563VQU4"/>
<dbReference type="InterPro" id="IPR016181">
    <property type="entry name" value="Acyl_CoA_acyltransferase"/>
</dbReference>
<dbReference type="Pfam" id="PF00583">
    <property type="entry name" value="Acetyltransf_1"/>
    <property type="match status" value="1"/>
</dbReference>
<keyword evidence="1 4" id="KW-0808">Transferase</keyword>
<proteinExistence type="predicted"/>
<dbReference type="InterPro" id="IPR000182">
    <property type="entry name" value="GNAT_dom"/>
</dbReference>
<dbReference type="PANTHER" id="PTHR43877:SF2">
    <property type="entry name" value="AMINOALKYLPHOSPHONATE N-ACETYLTRANSFERASE-RELATED"/>
    <property type="match status" value="1"/>
</dbReference>
<dbReference type="InterPro" id="IPR050832">
    <property type="entry name" value="Bact_Acetyltransf"/>
</dbReference>
<dbReference type="Gene3D" id="3.40.630.30">
    <property type="match status" value="1"/>
</dbReference>
<dbReference type="OrthoDB" id="515782at2"/>
<dbReference type="GO" id="GO:0016747">
    <property type="term" value="F:acyltransferase activity, transferring groups other than amino-acyl groups"/>
    <property type="evidence" value="ECO:0007669"/>
    <property type="project" value="InterPro"/>
</dbReference>
<dbReference type="SUPFAM" id="SSF55729">
    <property type="entry name" value="Acyl-CoA N-acyltransferases (Nat)"/>
    <property type="match status" value="1"/>
</dbReference>
<evidence type="ECO:0000256" key="1">
    <source>
        <dbReference type="ARBA" id="ARBA00022679"/>
    </source>
</evidence>
<keyword evidence="5" id="KW-1185">Reference proteome</keyword>
<feature type="domain" description="N-acetyltransferase" evidence="3">
    <location>
        <begin position="3"/>
        <end position="150"/>
    </location>
</feature>
<sequence>MSIQIRQAESFDADLVTALVHDAYYPYITRLGKPPGPMLENYQEVINKNYVYVIEEQGSVLGLIVLKIAHPTFLLDNIAVHPSHQNKGIGKILLKTAEKKAIESGFDTITLYTHEKMSENINLYTHIGYREIRRVHENGYDRVYMSKNLDLTSYKRK</sequence>
<organism evidence="4 5">
    <name type="scientific">Hyella patelloides LEGE 07179</name>
    <dbReference type="NCBI Taxonomy" id="945734"/>
    <lineage>
        <taxon>Bacteria</taxon>
        <taxon>Bacillati</taxon>
        <taxon>Cyanobacteriota</taxon>
        <taxon>Cyanophyceae</taxon>
        <taxon>Pleurocapsales</taxon>
        <taxon>Hyellaceae</taxon>
        <taxon>Hyella</taxon>
    </lineage>
</organism>
<dbReference type="EMBL" id="CAACVJ010000132">
    <property type="protein sequence ID" value="VEP13745.1"/>
    <property type="molecule type" value="Genomic_DNA"/>
</dbReference>
<dbReference type="PANTHER" id="PTHR43877">
    <property type="entry name" value="AMINOALKYLPHOSPHONATE N-ACETYLTRANSFERASE-RELATED-RELATED"/>
    <property type="match status" value="1"/>
</dbReference>
<name>A0A563VQU4_9CYAN</name>
<evidence type="ECO:0000259" key="3">
    <source>
        <dbReference type="PROSITE" id="PS51186"/>
    </source>
</evidence>
<dbReference type="Proteomes" id="UP000320055">
    <property type="component" value="Unassembled WGS sequence"/>
</dbReference>